<feature type="compositionally biased region" description="Basic and acidic residues" evidence="2">
    <location>
        <begin position="655"/>
        <end position="669"/>
    </location>
</feature>
<feature type="compositionally biased region" description="Polar residues" evidence="2">
    <location>
        <begin position="600"/>
        <end position="632"/>
    </location>
</feature>
<feature type="region of interest" description="Disordered" evidence="2">
    <location>
        <begin position="762"/>
        <end position="781"/>
    </location>
</feature>
<evidence type="ECO:0000259" key="3">
    <source>
        <dbReference type="PROSITE" id="PS50157"/>
    </source>
</evidence>
<feature type="domain" description="C2H2-type" evidence="3">
    <location>
        <begin position="796"/>
        <end position="823"/>
    </location>
</feature>
<dbReference type="PANTHER" id="PTHR21020:SF0">
    <property type="entry name" value="ZINC FINGER PROTEIN 800"/>
    <property type="match status" value="1"/>
</dbReference>
<keyword evidence="1" id="KW-0479">Metal-binding</keyword>
<dbReference type="PANTHER" id="PTHR21020">
    <property type="entry name" value="ZINC FINGER PROTEIN 800"/>
    <property type="match status" value="1"/>
</dbReference>
<dbReference type="Proteomes" id="UP000887568">
    <property type="component" value="Unplaced"/>
</dbReference>
<dbReference type="InterPro" id="IPR036236">
    <property type="entry name" value="Znf_C2H2_sf"/>
</dbReference>
<keyword evidence="1" id="KW-0862">Zinc</keyword>
<evidence type="ECO:0000313" key="5">
    <source>
        <dbReference type="Proteomes" id="UP000887568"/>
    </source>
</evidence>
<proteinExistence type="predicted"/>
<dbReference type="GeneID" id="119724368"/>
<feature type="region of interest" description="Disordered" evidence="2">
    <location>
        <begin position="156"/>
        <end position="176"/>
    </location>
</feature>
<feature type="compositionally biased region" description="Low complexity" evidence="2">
    <location>
        <begin position="670"/>
        <end position="686"/>
    </location>
</feature>
<dbReference type="Gene3D" id="3.30.160.60">
    <property type="entry name" value="Classic Zinc Finger"/>
    <property type="match status" value="4"/>
</dbReference>
<evidence type="ECO:0000256" key="2">
    <source>
        <dbReference type="SAM" id="MobiDB-lite"/>
    </source>
</evidence>
<dbReference type="GO" id="GO:0008270">
    <property type="term" value="F:zinc ion binding"/>
    <property type="evidence" value="ECO:0007669"/>
    <property type="project" value="UniProtKB-KW"/>
</dbReference>
<keyword evidence="5" id="KW-1185">Reference proteome</keyword>
<feature type="domain" description="C2H2-type" evidence="3">
    <location>
        <begin position="435"/>
        <end position="462"/>
    </location>
</feature>
<reference evidence="4" key="1">
    <citation type="submission" date="2022-11" db="UniProtKB">
        <authorList>
            <consortium name="EnsemblMetazoa"/>
        </authorList>
    </citation>
    <scope>IDENTIFICATION</scope>
</reference>
<feature type="compositionally biased region" description="Polar residues" evidence="2">
    <location>
        <begin position="160"/>
        <end position="171"/>
    </location>
</feature>
<sequence>MSPTLRNDCLTPALATITMTDMGVHDTQADIAKGQEGPDTQAKQPDVTVLHPPMNPARHGIQQIVDCFRFGTPFLKQLILQEADVIYECRVCRSLFRGLLNFVEHKKCFCVERVSSDINLVGKRQNTDAREYGISNEEAASILSWGAPAAKKDIRKKAESASSKGETSKVSSAEDVYDDDENDKFVMLRPIPTTSKAVEQQVVRPEQILHEEQINRLSAFKSLRDQGEDTSKIVGEITIRQAAKAGRVAVPTSVDKRETLHTLLKTVNSTFYVEKGSSPPSDMSGKKDTLRVDVDTPKSAISPTASRTSVSPRVPQSDKKASSVSPRQKKAATTPRPSAQQLSSRNICKVCKKKCKNWTALAWHMRIHKKPLFKCPLCQYRSPSVYNVRRHIQALHNLSTDRVDELLSRKIEEKGSEVSAESKSAQNNNDSSSPPACDICFKTFANRRNVARHKVIHEREKLQAEGKYTPASNATQEEIARGKVMQTMDEKNMRCRRCHKQLSTVRRLQQHCCNHFGYNRYRCRMCPYENNDYTQMRRHMMGKHGRQFRTIQQISEAIKSMKVGVWINLTQNQNSEDADAKKASTSTSKASKSEDKNPKQGASTSKAGSSTPKQGTTATKQTPSTAKVTSSAVEKVSNKGIEDGKASVSSSPVKVKTESEPKKVAESPSKDVPSSSSASSPGTSRRSLVDTVAAGKERETPMRQARLNHRSVSPKGPQEKEEEEDKALLQMMMDKKNMKCLKCKKRFQYHSSLLRHTRIHLLEESSSSEQGGTKKNRESASKKAQAIKSLINPSQLRCLKCRKRFTSMSTLKQHVGRHLGYNTFKCRYCGYLSHNYSWFKNHLIIKHSNHVDNASDLGQLIGSMKTK</sequence>
<keyword evidence="1" id="KW-0863">Zinc-finger</keyword>
<dbReference type="RefSeq" id="XP_038051316.1">
    <property type="nucleotide sequence ID" value="XM_038195388.1"/>
</dbReference>
<feature type="compositionally biased region" description="Polar residues" evidence="2">
    <location>
        <begin position="299"/>
        <end position="311"/>
    </location>
</feature>
<feature type="compositionally biased region" description="Basic and acidic residues" evidence="2">
    <location>
        <begin position="636"/>
        <end position="645"/>
    </location>
</feature>
<feature type="domain" description="C2H2-type" evidence="3">
    <location>
        <begin position="738"/>
        <end position="765"/>
    </location>
</feature>
<dbReference type="OrthoDB" id="10066279at2759"/>
<dbReference type="OMA" id="MIMEVIF"/>
<feature type="region of interest" description="Disordered" evidence="2">
    <location>
        <begin position="574"/>
        <end position="725"/>
    </location>
</feature>
<feature type="region of interest" description="Disordered" evidence="2">
    <location>
        <begin position="294"/>
        <end position="340"/>
    </location>
</feature>
<accession>A0A913ZJV1</accession>
<dbReference type="AlphaFoldDB" id="A0A913ZJV1"/>
<organism evidence="4 5">
    <name type="scientific">Patiria miniata</name>
    <name type="common">Bat star</name>
    <name type="synonym">Asterina miniata</name>
    <dbReference type="NCBI Taxonomy" id="46514"/>
    <lineage>
        <taxon>Eukaryota</taxon>
        <taxon>Metazoa</taxon>
        <taxon>Echinodermata</taxon>
        <taxon>Eleutherozoa</taxon>
        <taxon>Asterozoa</taxon>
        <taxon>Asteroidea</taxon>
        <taxon>Valvatacea</taxon>
        <taxon>Valvatida</taxon>
        <taxon>Asterinidae</taxon>
        <taxon>Patiria</taxon>
    </lineage>
</organism>
<dbReference type="SUPFAM" id="SSF57667">
    <property type="entry name" value="beta-beta-alpha zinc fingers"/>
    <property type="match status" value="3"/>
</dbReference>
<dbReference type="InterPro" id="IPR039149">
    <property type="entry name" value="ZNF800"/>
</dbReference>
<evidence type="ECO:0000313" key="4">
    <source>
        <dbReference type="EnsemblMetazoa" id="XP_038051316.1"/>
    </source>
</evidence>
<evidence type="ECO:0000256" key="1">
    <source>
        <dbReference type="PROSITE-ProRule" id="PRU00042"/>
    </source>
</evidence>
<name>A0A913ZJV1_PATMI</name>
<dbReference type="PROSITE" id="PS00028">
    <property type="entry name" value="ZINC_FINGER_C2H2_1"/>
    <property type="match status" value="5"/>
</dbReference>
<dbReference type="Pfam" id="PF00096">
    <property type="entry name" value="zf-C2H2"/>
    <property type="match status" value="1"/>
</dbReference>
<protein>
    <recommendedName>
        <fullName evidence="3">C2H2-type domain-containing protein</fullName>
    </recommendedName>
</protein>
<dbReference type="EnsemblMetazoa" id="XM_038195388.1">
    <property type="protein sequence ID" value="XP_038051316.1"/>
    <property type="gene ID" value="LOC119724368"/>
</dbReference>
<dbReference type="PROSITE" id="PS50157">
    <property type="entry name" value="ZINC_FINGER_C2H2_2"/>
    <property type="match status" value="3"/>
</dbReference>
<dbReference type="SMART" id="SM00355">
    <property type="entry name" value="ZnF_C2H2"/>
    <property type="match status" value="9"/>
</dbReference>
<dbReference type="InterPro" id="IPR013087">
    <property type="entry name" value="Znf_C2H2_type"/>
</dbReference>